<sequence>MFRTATYRVRADENDFPYIGQVIDGKIDGIEISTVVKEIQSVKWQNPNWQEDGEMPVVVLKLLVLIDEQEFNRKKKKQKALQENKLVILDGKNNHKKYR</sequence>
<comment type="caution">
    <text evidence="1">The sequence shown here is derived from an EMBL/GenBank/DDBJ whole genome shotgun (WGS) entry which is preliminary data.</text>
</comment>
<proteinExistence type="predicted"/>
<keyword evidence="2" id="KW-1185">Reference proteome</keyword>
<reference evidence="1 2" key="1">
    <citation type="submission" date="2024-03" db="EMBL/GenBank/DDBJ databases">
        <title>Bacilli Hybrid Assemblies.</title>
        <authorList>
            <person name="Kovac J."/>
        </authorList>
    </citation>
    <scope>NUCLEOTIDE SEQUENCE [LARGE SCALE GENOMIC DNA]</scope>
    <source>
        <strain evidence="1 2">FSL M8-0022</strain>
    </source>
</reference>
<dbReference type="EMBL" id="JBBYAK010000003">
    <property type="protein sequence ID" value="MEL3959530.1"/>
    <property type="molecule type" value="Genomic_DNA"/>
</dbReference>
<gene>
    <name evidence="1" type="ORF">NST17_20470</name>
</gene>
<protein>
    <submittedName>
        <fullName evidence="1">Uncharacterized protein</fullName>
    </submittedName>
</protein>
<accession>A0ABU9K391</accession>
<name>A0ABU9K391_9BACI</name>
<dbReference type="Proteomes" id="UP001459714">
    <property type="component" value="Unassembled WGS sequence"/>
</dbReference>
<dbReference type="RefSeq" id="WP_227092190.1">
    <property type="nucleotide sequence ID" value="NZ_JANUVP010000034.1"/>
</dbReference>
<evidence type="ECO:0000313" key="2">
    <source>
        <dbReference type="Proteomes" id="UP001459714"/>
    </source>
</evidence>
<evidence type="ECO:0000313" key="1">
    <source>
        <dbReference type="EMBL" id="MEL3959530.1"/>
    </source>
</evidence>
<organism evidence="1 2">
    <name type="scientific">Caldifermentibacillus hisashii</name>
    <dbReference type="NCBI Taxonomy" id="996558"/>
    <lineage>
        <taxon>Bacteria</taxon>
        <taxon>Bacillati</taxon>
        <taxon>Bacillota</taxon>
        <taxon>Bacilli</taxon>
        <taxon>Bacillales</taxon>
        <taxon>Bacillaceae</taxon>
        <taxon>Caldifermentibacillus</taxon>
    </lineage>
</organism>